<sequence length="113" mass="12894">MAACVLVSLFEVFVLLHTWILLGFDNLDLRDLISALFRAYWNILRGLRICEEKQLYNFLGSSGSCDEEENATMTKIPLINLLPAELAPAGWNLSSDRMETQLWLSFTARHFLA</sequence>
<name>A0AA88QBM9_9TELE</name>
<protein>
    <submittedName>
        <fullName evidence="1">Uncharacterized protein</fullName>
    </submittedName>
</protein>
<comment type="caution">
    <text evidence="1">The sequence shown here is derived from an EMBL/GenBank/DDBJ whole genome shotgun (WGS) entry which is preliminary data.</text>
</comment>
<keyword evidence="2" id="KW-1185">Reference proteome</keyword>
<organism evidence="1 2">
    <name type="scientific">Cirrhinus molitorella</name>
    <name type="common">mud carp</name>
    <dbReference type="NCBI Taxonomy" id="172907"/>
    <lineage>
        <taxon>Eukaryota</taxon>
        <taxon>Metazoa</taxon>
        <taxon>Chordata</taxon>
        <taxon>Craniata</taxon>
        <taxon>Vertebrata</taxon>
        <taxon>Euteleostomi</taxon>
        <taxon>Actinopterygii</taxon>
        <taxon>Neopterygii</taxon>
        <taxon>Teleostei</taxon>
        <taxon>Ostariophysi</taxon>
        <taxon>Cypriniformes</taxon>
        <taxon>Cyprinidae</taxon>
        <taxon>Labeoninae</taxon>
        <taxon>Labeonini</taxon>
        <taxon>Cirrhinus</taxon>
    </lineage>
</organism>
<accession>A0AA88QBM9</accession>
<dbReference type="Proteomes" id="UP001187343">
    <property type="component" value="Unassembled WGS sequence"/>
</dbReference>
<evidence type="ECO:0000313" key="1">
    <source>
        <dbReference type="EMBL" id="KAK2911755.1"/>
    </source>
</evidence>
<evidence type="ECO:0000313" key="2">
    <source>
        <dbReference type="Proteomes" id="UP001187343"/>
    </source>
</evidence>
<proteinExistence type="predicted"/>
<reference evidence="1" key="1">
    <citation type="submission" date="2023-08" db="EMBL/GenBank/DDBJ databases">
        <title>Chromosome-level Genome Assembly of mud carp (Cirrhinus molitorella).</title>
        <authorList>
            <person name="Liu H."/>
        </authorList>
    </citation>
    <scope>NUCLEOTIDE SEQUENCE</scope>
    <source>
        <strain evidence="1">Prfri</strain>
        <tissue evidence="1">Muscle</tissue>
    </source>
</reference>
<dbReference type="EMBL" id="JAUYZG010000003">
    <property type="protein sequence ID" value="KAK2911755.1"/>
    <property type="molecule type" value="Genomic_DNA"/>
</dbReference>
<gene>
    <name evidence="1" type="ORF">Q8A67_003888</name>
</gene>
<dbReference type="AlphaFoldDB" id="A0AA88QBM9"/>